<keyword evidence="1" id="KW-0653">Protein transport</keyword>
<feature type="domain" description="FCP1 homology" evidence="2">
    <location>
        <begin position="1"/>
        <end position="65"/>
    </location>
</feature>
<dbReference type="AlphaFoldDB" id="A0A812P284"/>
<sequence>CVPFGLPITKDLTKLGTDLSRVVLVDNARRSFWLQPENGLLVEDWKGRNSDDKELERVQREVAELLNLEDVRPVLAQRLRPGTSPMLAVIAVAAAMAAAGVVFSQADLDMFQR</sequence>
<dbReference type="InterPro" id="IPR036412">
    <property type="entry name" value="HAD-like_sf"/>
</dbReference>
<dbReference type="InterPro" id="IPR004274">
    <property type="entry name" value="FCP1_dom"/>
</dbReference>
<accession>A0A812P284</accession>
<keyword evidence="4" id="KW-1185">Reference proteome</keyword>
<dbReference type="InterPro" id="IPR023214">
    <property type="entry name" value="HAD_sf"/>
</dbReference>
<keyword evidence="1" id="KW-0811">Translocation</keyword>
<dbReference type="EMBL" id="CAJNIZ010011858">
    <property type="protein sequence ID" value="CAE7325768.1"/>
    <property type="molecule type" value="Genomic_DNA"/>
</dbReference>
<comment type="function">
    <text evidence="1">Essential component of the TIM23 complex, a complex that mediates the translocation of transit peptide-containing proteins across the mitochondrial inner membrane.</text>
</comment>
<keyword evidence="1" id="KW-0496">Mitochondrion</keyword>
<feature type="transmembrane region" description="Helical" evidence="1">
    <location>
        <begin position="86"/>
        <end position="106"/>
    </location>
</feature>
<dbReference type="PANTHER" id="PTHR12210">
    <property type="entry name" value="DULLARD PROTEIN PHOSPHATASE"/>
    <property type="match status" value="1"/>
</dbReference>
<feature type="non-terminal residue" evidence="3">
    <location>
        <position position="1"/>
    </location>
</feature>
<evidence type="ECO:0000259" key="2">
    <source>
        <dbReference type="PROSITE" id="PS50969"/>
    </source>
</evidence>
<organism evidence="3 4">
    <name type="scientific">Symbiodinium pilosum</name>
    <name type="common">Dinoflagellate</name>
    <dbReference type="NCBI Taxonomy" id="2952"/>
    <lineage>
        <taxon>Eukaryota</taxon>
        <taxon>Sar</taxon>
        <taxon>Alveolata</taxon>
        <taxon>Dinophyceae</taxon>
        <taxon>Suessiales</taxon>
        <taxon>Symbiodiniaceae</taxon>
        <taxon>Symbiodinium</taxon>
    </lineage>
</organism>
<reference evidence="3" key="1">
    <citation type="submission" date="2021-02" db="EMBL/GenBank/DDBJ databases">
        <authorList>
            <person name="Dougan E. K."/>
            <person name="Rhodes N."/>
            <person name="Thang M."/>
            <person name="Chan C."/>
        </authorList>
    </citation>
    <scope>NUCLEOTIDE SEQUENCE</scope>
</reference>
<proteinExistence type="inferred from homology"/>
<evidence type="ECO:0000256" key="1">
    <source>
        <dbReference type="RuleBase" id="RU365079"/>
    </source>
</evidence>
<evidence type="ECO:0000313" key="3">
    <source>
        <dbReference type="EMBL" id="CAE7325768.1"/>
    </source>
</evidence>
<keyword evidence="1" id="KW-0813">Transport</keyword>
<keyword evidence="1" id="KW-0809">Transit peptide</keyword>
<dbReference type="GO" id="GO:0005744">
    <property type="term" value="C:TIM23 mitochondrial import inner membrane translocase complex"/>
    <property type="evidence" value="ECO:0007669"/>
    <property type="project" value="UniProtKB-UniRule"/>
</dbReference>
<dbReference type="Pfam" id="PF03031">
    <property type="entry name" value="NIF"/>
    <property type="match status" value="1"/>
</dbReference>
<keyword evidence="1" id="KW-0812">Transmembrane</keyword>
<keyword evidence="1" id="KW-1133">Transmembrane helix</keyword>
<evidence type="ECO:0000313" key="4">
    <source>
        <dbReference type="Proteomes" id="UP000649617"/>
    </source>
</evidence>
<comment type="caution">
    <text evidence="3">The sequence shown here is derived from an EMBL/GenBank/DDBJ whole genome shotgun (WGS) entry which is preliminary data.</text>
</comment>
<dbReference type="SUPFAM" id="SSF56784">
    <property type="entry name" value="HAD-like"/>
    <property type="match status" value="1"/>
</dbReference>
<protein>
    <recommendedName>
        <fullName evidence="1">Mitochondrial import inner membrane translocase subunit TIM50</fullName>
    </recommendedName>
</protein>
<dbReference type="InterPro" id="IPR050365">
    <property type="entry name" value="TIM50"/>
</dbReference>
<keyword evidence="1" id="KW-0472">Membrane</keyword>
<dbReference type="PROSITE" id="PS50969">
    <property type="entry name" value="FCP1"/>
    <property type="match status" value="1"/>
</dbReference>
<gene>
    <name evidence="3" type="primary">ctdspl2</name>
    <name evidence="3" type="ORF">SPIL2461_LOCUS7531</name>
</gene>
<name>A0A812P284_SYMPI</name>
<dbReference type="Proteomes" id="UP000649617">
    <property type="component" value="Unassembled WGS sequence"/>
</dbReference>
<comment type="similarity">
    <text evidence="1">Belongs to the TIM50 family.</text>
</comment>
<dbReference type="OrthoDB" id="277011at2759"/>
<comment type="subunit">
    <text evidence="1">Component of the TIM23 complex.</text>
</comment>
<dbReference type="GO" id="GO:0015031">
    <property type="term" value="P:protein transport"/>
    <property type="evidence" value="ECO:0007669"/>
    <property type="project" value="UniProtKB-KW"/>
</dbReference>
<comment type="subcellular location">
    <subcellularLocation>
        <location evidence="1">Mitochondrion inner membrane</location>
        <topology evidence="1">Single-pass membrane protein</topology>
    </subcellularLocation>
</comment>
<dbReference type="Gene3D" id="3.40.50.1000">
    <property type="entry name" value="HAD superfamily/HAD-like"/>
    <property type="match status" value="1"/>
</dbReference>